<dbReference type="RefSeq" id="XP_052128085.1">
    <property type="nucleotide sequence ID" value="XM_052272125.1"/>
</dbReference>
<dbReference type="AlphaFoldDB" id="A0A9C6XR52"/>
<evidence type="ECO:0000256" key="8">
    <source>
        <dbReference type="ARBA" id="ARBA00023157"/>
    </source>
</evidence>
<dbReference type="FunFam" id="2.60.40.10:FF:000017">
    <property type="entry name" value="Down syndrome cell adhesion molecule b"/>
    <property type="match status" value="2"/>
</dbReference>
<keyword evidence="5" id="KW-0130">Cell adhesion</keyword>
<feature type="region of interest" description="Disordered" evidence="10">
    <location>
        <begin position="783"/>
        <end position="805"/>
    </location>
</feature>
<dbReference type="Gene3D" id="2.60.40.10">
    <property type="entry name" value="Immunoglobulins"/>
    <property type="match status" value="7"/>
</dbReference>
<evidence type="ECO:0000313" key="13">
    <source>
        <dbReference type="RefSeq" id="XP_052128085.1"/>
    </source>
</evidence>
<accession>A0A9C6XR52</accession>
<feature type="domain" description="Ig-like" evidence="11">
    <location>
        <begin position="555"/>
        <end position="639"/>
    </location>
</feature>
<dbReference type="InterPro" id="IPR036179">
    <property type="entry name" value="Ig-like_dom_sf"/>
</dbReference>
<dbReference type="OrthoDB" id="5969272at2759"/>
<feature type="domain" description="Ig-like" evidence="11">
    <location>
        <begin position="257"/>
        <end position="345"/>
    </location>
</feature>
<feature type="domain" description="Ig-like" evidence="11">
    <location>
        <begin position="646"/>
        <end position="751"/>
    </location>
</feature>
<evidence type="ECO:0000256" key="9">
    <source>
        <dbReference type="ARBA" id="ARBA00023319"/>
    </source>
</evidence>
<evidence type="ECO:0000256" key="5">
    <source>
        <dbReference type="ARBA" id="ARBA00022889"/>
    </source>
</evidence>
<gene>
    <name evidence="13" type="primary">LOC127750425</name>
</gene>
<dbReference type="SMART" id="SM00408">
    <property type="entry name" value="IGc2"/>
    <property type="match status" value="5"/>
</dbReference>
<feature type="domain" description="Ig-like" evidence="11">
    <location>
        <begin position="458"/>
        <end position="551"/>
    </location>
</feature>
<dbReference type="CDD" id="cd00096">
    <property type="entry name" value="Ig"/>
    <property type="match status" value="1"/>
</dbReference>
<keyword evidence="9" id="KW-0393">Immunoglobulin domain</keyword>
<feature type="region of interest" description="Disordered" evidence="10">
    <location>
        <begin position="1"/>
        <end position="90"/>
    </location>
</feature>
<evidence type="ECO:0000256" key="10">
    <source>
        <dbReference type="SAM" id="MobiDB-lite"/>
    </source>
</evidence>
<dbReference type="Pfam" id="PF07679">
    <property type="entry name" value="I-set"/>
    <property type="match status" value="2"/>
</dbReference>
<sequence length="805" mass="85863">MAAGTGEHTGLSSQSREIRTTDERNWSTRQARGATYDSQGPTFTLEPSARVDLTNEGGAGVECSGRGNPAPRVEWRQGGGLGGQGEPGAAVRTVPGVRHLLDNGSLVFPPFQAAAFRQDIHWGVYRCVLSNSVGVVVSRDVAVRAVVNQHYEPEVQSPGGFHGNNVLIRCSVPPFVREHVTVTSWLQEPSFNIYPSAESHGKYHMLPTGELLVLNITEQDARHSFRCRTHHRLTQRNVPSANAGRIQLTDARRPVAPILHETTSTLPARLEEAVVVPCVAHANPPPVYRWWRQGQENSVDAGAAERFTVRDGTLSFASVRESDAGTYYCNASNSEGSEVLELTLQVWAPLAVHVLPPRQTVDVGKSADLTCQVAGFPRQQVTWLKDGRPIRGLAGQDDGGGGVGVGGDPGARIRLLAADRLHIAAVTKEDRGMYQCLVRNDHDMAQGAAELRLGDAAPTLQYKFIEQTMQPGPSVSLKCSASGNPTPHMSWKLDGFPLPPNDRVMIGQYVTLYGDVVSHVNISNVKAEDGGEYECEAESRAGLAKHQARLNIYGPPFVRAMPDIIAVAGKALHIKCPVAGYPIESVVWEKDGVVLPNIMRQRVAANTLTIENVQHASDQGAYTCTARAKHAHAAKRTVTVKVLVPPKITPITFPRDLNVGDRTSVQCVVVSGDLPLSFAWLKDGHPVGGAGHHHHPAAGAAGAGATAVPGDVSVRQNDDFSSALSIGAVALEHSGNYTCRVSNQAAVVSLTALLQVNGNERAPGAAPLSPYTLSPVACAPEACGPSQPGAQPGARNGNIDSFIVP</sequence>
<keyword evidence="2" id="KW-0812">Transmembrane</keyword>
<evidence type="ECO:0000256" key="6">
    <source>
        <dbReference type="ARBA" id="ARBA00022989"/>
    </source>
</evidence>
<keyword evidence="8" id="KW-1015">Disulfide bond</keyword>
<dbReference type="InterPro" id="IPR013783">
    <property type="entry name" value="Ig-like_fold"/>
</dbReference>
<dbReference type="InterPro" id="IPR013098">
    <property type="entry name" value="Ig_I-set"/>
</dbReference>
<evidence type="ECO:0000313" key="12">
    <source>
        <dbReference type="Proteomes" id="UP000504606"/>
    </source>
</evidence>
<proteinExistence type="predicted"/>
<evidence type="ECO:0000256" key="1">
    <source>
        <dbReference type="ARBA" id="ARBA00004167"/>
    </source>
</evidence>
<reference evidence="13" key="1">
    <citation type="submission" date="2025-08" db="UniProtKB">
        <authorList>
            <consortium name="RefSeq"/>
        </authorList>
    </citation>
    <scope>IDENTIFICATION</scope>
    <source>
        <tissue evidence="13">Whole organism</tissue>
    </source>
</reference>
<keyword evidence="3" id="KW-0732">Signal</keyword>
<feature type="domain" description="Ig-like" evidence="11">
    <location>
        <begin position="349"/>
        <end position="452"/>
    </location>
</feature>
<name>A0A9C6XR52_FRAOC</name>
<dbReference type="GO" id="GO:0098609">
    <property type="term" value="P:cell-cell adhesion"/>
    <property type="evidence" value="ECO:0007669"/>
    <property type="project" value="TreeGrafter"/>
</dbReference>
<feature type="domain" description="Ig-like" evidence="11">
    <location>
        <begin position="153"/>
        <end position="239"/>
    </location>
</feature>
<dbReference type="PANTHER" id="PTHR44170:SF54">
    <property type="entry name" value="FI24025P1"/>
    <property type="match status" value="1"/>
</dbReference>
<comment type="subcellular location">
    <subcellularLocation>
        <location evidence="1">Membrane</location>
        <topology evidence="1">Single-pass membrane protein</topology>
    </subcellularLocation>
</comment>
<dbReference type="Pfam" id="PF13927">
    <property type="entry name" value="Ig_3"/>
    <property type="match status" value="3"/>
</dbReference>
<dbReference type="SMART" id="SM00406">
    <property type="entry name" value="IGv"/>
    <property type="match status" value="3"/>
</dbReference>
<evidence type="ECO:0000256" key="3">
    <source>
        <dbReference type="ARBA" id="ARBA00022729"/>
    </source>
</evidence>
<keyword evidence="6" id="KW-1133">Transmembrane helix</keyword>
<keyword evidence="7" id="KW-0472">Membrane</keyword>
<dbReference type="SUPFAM" id="SSF48726">
    <property type="entry name" value="Immunoglobulin"/>
    <property type="match status" value="6"/>
</dbReference>
<dbReference type="InterPro" id="IPR003598">
    <property type="entry name" value="Ig_sub2"/>
</dbReference>
<feature type="compositionally biased region" description="Basic and acidic residues" evidence="10">
    <location>
        <begin position="16"/>
        <end position="26"/>
    </location>
</feature>
<dbReference type="GO" id="GO:0048812">
    <property type="term" value="P:neuron projection morphogenesis"/>
    <property type="evidence" value="ECO:0007669"/>
    <property type="project" value="UniProtKB-ARBA"/>
</dbReference>
<protein>
    <submittedName>
        <fullName evidence="13">Cell adhesion molecule Dscam2-like isoform X1</fullName>
    </submittedName>
</protein>
<keyword evidence="4" id="KW-0677">Repeat</keyword>
<dbReference type="InterPro" id="IPR007110">
    <property type="entry name" value="Ig-like_dom"/>
</dbReference>
<evidence type="ECO:0000256" key="7">
    <source>
        <dbReference type="ARBA" id="ARBA00023136"/>
    </source>
</evidence>
<organism evidence="12 13">
    <name type="scientific">Frankliniella occidentalis</name>
    <name type="common">Western flower thrips</name>
    <name type="synonym">Euthrips occidentalis</name>
    <dbReference type="NCBI Taxonomy" id="133901"/>
    <lineage>
        <taxon>Eukaryota</taxon>
        <taxon>Metazoa</taxon>
        <taxon>Ecdysozoa</taxon>
        <taxon>Arthropoda</taxon>
        <taxon>Hexapoda</taxon>
        <taxon>Insecta</taxon>
        <taxon>Pterygota</taxon>
        <taxon>Neoptera</taxon>
        <taxon>Paraneoptera</taxon>
        <taxon>Thysanoptera</taxon>
        <taxon>Terebrantia</taxon>
        <taxon>Thripoidea</taxon>
        <taxon>Thripidae</taxon>
        <taxon>Frankliniella</taxon>
    </lineage>
</organism>
<dbReference type="SMART" id="SM00409">
    <property type="entry name" value="IG"/>
    <property type="match status" value="6"/>
</dbReference>
<dbReference type="CDD" id="cd20956">
    <property type="entry name" value="IgI_4_Dscam"/>
    <property type="match status" value="1"/>
</dbReference>
<evidence type="ECO:0000256" key="2">
    <source>
        <dbReference type="ARBA" id="ARBA00022692"/>
    </source>
</evidence>
<evidence type="ECO:0000256" key="4">
    <source>
        <dbReference type="ARBA" id="ARBA00022737"/>
    </source>
</evidence>
<dbReference type="PROSITE" id="PS50835">
    <property type="entry name" value="IG_LIKE"/>
    <property type="match status" value="7"/>
</dbReference>
<feature type="domain" description="Ig-like" evidence="11">
    <location>
        <begin position="41"/>
        <end position="142"/>
    </location>
</feature>
<dbReference type="GeneID" id="127750425"/>
<dbReference type="GO" id="GO:0016020">
    <property type="term" value="C:membrane"/>
    <property type="evidence" value="ECO:0007669"/>
    <property type="project" value="UniProtKB-SubCell"/>
</dbReference>
<dbReference type="KEGG" id="foc:127750425"/>
<keyword evidence="12" id="KW-1185">Reference proteome</keyword>
<evidence type="ECO:0000259" key="11">
    <source>
        <dbReference type="PROSITE" id="PS50835"/>
    </source>
</evidence>
<dbReference type="Proteomes" id="UP000504606">
    <property type="component" value="Unplaced"/>
</dbReference>
<dbReference type="InterPro" id="IPR013106">
    <property type="entry name" value="Ig_V-set"/>
</dbReference>
<dbReference type="PANTHER" id="PTHR44170">
    <property type="entry name" value="PROTEIN SIDEKICK"/>
    <property type="match status" value="1"/>
</dbReference>
<dbReference type="InterPro" id="IPR003599">
    <property type="entry name" value="Ig_sub"/>
</dbReference>
<feature type="compositionally biased region" description="Gly residues" evidence="10">
    <location>
        <begin position="77"/>
        <end position="86"/>
    </location>
</feature>